<evidence type="ECO:0000313" key="2">
    <source>
        <dbReference type="Proteomes" id="UP000221860"/>
    </source>
</evidence>
<name>A0A2G1MCT0_9RHOB</name>
<proteinExistence type="predicted"/>
<keyword evidence="2" id="KW-1185">Reference proteome</keyword>
<dbReference type="EMBL" id="NQWH01000034">
    <property type="protein sequence ID" value="PHP26531.1"/>
    <property type="molecule type" value="Genomic_DNA"/>
</dbReference>
<evidence type="ECO:0000313" key="1">
    <source>
        <dbReference type="EMBL" id="PHP26531.1"/>
    </source>
</evidence>
<sequence>MCERCHGSDSLVVRINHALDAAEATEAALAKAEKAQGLSLSQQRQAAKLRKELAQTTIFSTLDVEAFRAFAGDLDAAIRQGTRSHFISDEHAASGGYEQQVSNEAAMALIALQSALKLLVERIGAVRNRLRAERIASELRE</sequence>
<dbReference type="AlphaFoldDB" id="A0A2G1MCT0"/>
<protein>
    <submittedName>
        <fullName evidence="1">Uncharacterized protein</fullName>
    </submittedName>
</protein>
<reference evidence="1 2" key="1">
    <citation type="submission" date="2017-08" db="EMBL/GenBank/DDBJ databases">
        <title>Draft Genome Sequence of Loktanella cinnabarina Strain XM1, Isolated from Coastal Surface Water.</title>
        <authorList>
            <person name="Ma R."/>
            <person name="Wang J."/>
            <person name="Wang Q."/>
            <person name="Ma Z."/>
            <person name="Li J."/>
            <person name="Chen L."/>
        </authorList>
    </citation>
    <scope>NUCLEOTIDE SEQUENCE [LARGE SCALE GENOMIC DNA]</scope>
    <source>
        <strain evidence="1 2">XM1</strain>
    </source>
</reference>
<gene>
    <name evidence="1" type="ORF">CJ301_15905</name>
</gene>
<organism evidence="1 2">
    <name type="scientific">Limimaricola cinnabarinus</name>
    <dbReference type="NCBI Taxonomy" id="1125964"/>
    <lineage>
        <taxon>Bacteria</taxon>
        <taxon>Pseudomonadati</taxon>
        <taxon>Pseudomonadota</taxon>
        <taxon>Alphaproteobacteria</taxon>
        <taxon>Rhodobacterales</taxon>
        <taxon>Paracoccaceae</taxon>
        <taxon>Limimaricola</taxon>
    </lineage>
</organism>
<accession>A0A2G1MCT0</accession>
<dbReference type="Proteomes" id="UP000221860">
    <property type="component" value="Unassembled WGS sequence"/>
</dbReference>
<comment type="caution">
    <text evidence="1">The sequence shown here is derived from an EMBL/GenBank/DDBJ whole genome shotgun (WGS) entry which is preliminary data.</text>
</comment>